<dbReference type="Proteomes" id="UP000749646">
    <property type="component" value="Unassembled WGS sequence"/>
</dbReference>
<organism evidence="1 2">
    <name type="scientific">Modicella reniformis</name>
    <dbReference type="NCBI Taxonomy" id="1440133"/>
    <lineage>
        <taxon>Eukaryota</taxon>
        <taxon>Fungi</taxon>
        <taxon>Fungi incertae sedis</taxon>
        <taxon>Mucoromycota</taxon>
        <taxon>Mortierellomycotina</taxon>
        <taxon>Mortierellomycetes</taxon>
        <taxon>Mortierellales</taxon>
        <taxon>Mortierellaceae</taxon>
        <taxon>Modicella</taxon>
    </lineage>
</organism>
<proteinExistence type="predicted"/>
<accession>A0A9P6MG15</accession>
<comment type="caution">
    <text evidence="1">The sequence shown here is derived from an EMBL/GenBank/DDBJ whole genome shotgun (WGS) entry which is preliminary data.</text>
</comment>
<protein>
    <submittedName>
        <fullName evidence="1">Uncharacterized protein</fullName>
    </submittedName>
</protein>
<keyword evidence="2" id="KW-1185">Reference proteome</keyword>
<gene>
    <name evidence="1" type="ORF">BGZ65_007005</name>
</gene>
<reference evidence="1" key="1">
    <citation type="journal article" date="2020" name="Fungal Divers.">
        <title>Resolving the Mortierellaceae phylogeny through synthesis of multi-gene phylogenetics and phylogenomics.</title>
        <authorList>
            <person name="Vandepol N."/>
            <person name="Liber J."/>
            <person name="Desiro A."/>
            <person name="Na H."/>
            <person name="Kennedy M."/>
            <person name="Barry K."/>
            <person name="Grigoriev I.V."/>
            <person name="Miller A.N."/>
            <person name="O'Donnell K."/>
            <person name="Stajich J.E."/>
            <person name="Bonito G."/>
        </authorList>
    </citation>
    <scope>NUCLEOTIDE SEQUENCE</scope>
    <source>
        <strain evidence="1">MES-2147</strain>
    </source>
</reference>
<evidence type="ECO:0000313" key="2">
    <source>
        <dbReference type="Proteomes" id="UP000749646"/>
    </source>
</evidence>
<dbReference type="EMBL" id="JAAAHW010001005">
    <property type="protein sequence ID" value="KAF9997429.1"/>
    <property type="molecule type" value="Genomic_DNA"/>
</dbReference>
<dbReference type="AlphaFoldDB" id="A0A9P6MG15"/>
<feature type="non-terminal residue" evidence="1">
    <location>
        <position position="1"/>
    </location>
</feature>
<name>A0A9P6MG15_9FUNG</name>
<evidence type="ECO:0000313" key="1">
    <source>
        <dbReference type="EMBL" id="KAF9997429.1"/>
    </source>
</evidence>
<sequence length="59" mass="7014">NPEAIMEAEWEQRQLAYEILKVDREVAIEMNQPSHKELFQSHDWPDRTVQKEAMATTML</sequence>